<proteinExistence type="predicted"/>
<reference evidence="2" key="1">
    <citation type="submission" date="2024-02" db="EMBL/GenBank/DDBJ databases">
        <authorList>
            <consortium name="Clinical and Environmental Microbiology Branch: Whole genome sequencing antimicrobial resistance pathogens in the healthcare setting"/>
        </authorList>
    </citation>
    <scope>NUCLEOTIDE SEQUENCE</scope>
    <source>
        <strain evidence="2">2021DK-00143</strain>
    </source>
</reference>
<dbReference type="Pfam" id="PF22479">
    <property type="entry name" value="Pam3_gp18"/>
    <property type="match status" value="1"/>
</dbReference>
<dbReference type="InterPro" id="IPR054252">
    <property type="entry name" value="Pam3_gp18"/>
</dbReference>
<dbReference type="EMBL" id="ABLOKC030000012">
    <property type="protein sequence ID" value="EML1471881.1"/>
    <property type="molecule type" value="Genomic_DNA"/>
</dbReference>
<gene>
    <name evidence="2" type="ORF">QEG54_002620</name>
</gene>
<accession>A0AAI9DLR6</accession>
<evidence type="ECO:0000259" key="1">
    <source>
        <dbReference type="Pfam" id="PF22479"/>
    </source>
</evidence>
<feature type="domain" description="Cyanophage baseplate Pam3 plug gp18" evidence="1">
    <location>
        <begin position="1"/>
        <end position="93"/>
    </location>
</feature>
<comment type="caution">
    <text evidence="2">The sequence shown here is derived from an EMBL/GenBank/DDBJ whole genome shotgun (WGS) entry which is preliminary data.</text>
</comment>
<protein>
    <recommendedName>
        <fullName evidence="1">Cyanophage baseplate Pam3 plug gp18 domain-containing protein</fullName>
    </recommendedName>
</protein>
<name>A0AAI9DLR6_PLUGE</name>
<organism evidence="2">
    <name type="scientific">Pluralibacter gergoviae</name>
    <name type="common">Enterobacter gergoviae</name>
    <dbReference type="NCBI Taxonomy" id="61647"/>
    <lineage>
        <taxon>Bacteria</taxon>
        <taxon>Pseudomonadati</taxon>
        <taxon>Pseudomonadota</taxon>
        <taxon>Gammaproteobacteria</taxon>
        <taxon>Enterobacterales</taxon>
        <taxon>Enterobacteriaceae</taxon>
        <taxon>Pluralibacter</taxon>
    </lineage>
</organism>
<evidence type="ECO:0000313" key="2">
    <source>
        <dbReference type="EMBL" id="EML1471881.1"/>
    </source>
</evidence>
<sequence>MKIIPLNSGFAYQRFSVQLGNHFLKFRLEWLTRFKYYTVDIYENDQPIVLGRALHPGVNLVAGLNTDIGIISLEGESPTVANLGKSNQLRWYTHE</sequence>
<dbReference type="AlphaFoldDB" id="A0AAI9DLR6"/>